<evidence type="ECO:0000313" key="12">
    <source>
        <dbReference type="Proteomes" id="UP000252182"/>
    </source>
</evidence>
<keyword evidence="12" id="KW-1185">Reference proteome</keyword>
<evidence type="ECO:0000256" key="6">
    <source>
        <dbReference type="ARBA" id="ARBA00023239"/>
    </source>
</evidence>
<dbReference type="AlphaFoldDB" id="A0A345DBV1"/>
<dbReference type="GO" id="GO:0051252">
    <property type="term" value="P:regulation of RNA metabolic process"/>
    <property type="evidence" value="ECO:0007669"/>
    <property type="project" value="InterPro"/>
</dbReference>
<organism evidence="11 12">
    <name type="scientific">Ephemeroptericola cinctiostellae</name>
    <dbReference type="NCBI Taxonomy" id="2268024"/>
    <lineage>
        <taxon>Bacteria</taxon>
        <taxon>Pseudomonadati</taxon>
        <taxon>Pseudomonadota</taxon>
        <taxon>Betaproteobacteria</taxon>
        <taxon>Burkholderiales</taxon>
        <taxon>Burkholderiaceae</taxon>
        <taxon>Ephemeroptericola</taxon>
    </lineage>
</organism>
<dbReference type="NCBIfam" id="TIGR01935">
    <property type="entry name" value="NOT-MenG"/>
    <property type="match status" value="1"/>
</dbReference>
<evidence type="ECO:0000256" key="10">
    <source>
        <dbReference type="RuleBase" id="RU004338"/>
    </source>
</evidence>
<dbReference type="PANTHER" id="PTHR33254:SF4">
    <property type="entry name" value="4-HYDROXY-4-METHYL-2-OXOGLUTARATE ALDOLASE 3-RELATED"/>
    <property type="match status" value="1"/>
</dbReference>
<dbReference type="GO" id="GO:0008428">
    <property type="term" value="F:ribonuclease inhibitor activity"/>
    <property type="evidence" value="ECO:0007669"/>
    <property type="project" value="InterPro"/>
</dbReference>
<dbReference type="GO" id="GO:0047443">
    <property type="term" value="F:4-hydroxy-4-methyl-2-oxoglutarate aldolase activity"/>
    <property type="evidence" value="ECO:0007669"/>
    <property type="project" value="UniProtKB-EC"/>
</dbReference>
<comment type="cofactor">
    <cofactor evidence="9">
        <name>Mg(2+)</name>
        <dbReference type="ChEBI" id="CHEBI:18420"/>
    </cofactor>
</comment>
<comment type="subunit">
    <text evidence="4 10">Homotrimer.</text>
</comment>
<evidence type="ECO:0000313" key="11">
    <source>
        <dbReference type="EMBL" id="AXF85839.1"/>
    </source>
</evidence>
<keyword evidence="9" id="KW-0460">Magnesium</keyword>
<keyword evidence="5 9" id="KW-0479">Metal-binding</keyword>
<dbReference type="EC" id="4.1.3.17" evidence="10"/>
<dbReference type="GO" id="GO:0046872">
    <property type="term" value="F:metal ion binding"/>
    <property type="evidence" value="ECO:0007669"/>
    <property type="project" value="UniProtKB-KW"/>
</dbReference>
<keyword evidence="6 10" id="KW-0456">Lyase</keyword>
<comment type="cofactor">
    <cofactor evidence="2 10">
        <name>a divalent metal cation</name>
        <dbReference type="ChEBI" id="CHEBI:60240"/>
    </cofactor>
</comment>
<proteinExistence type="inferred from homology"/>
<evidence type="ECO:0000256" key="1">
    <source>
        <dbReference type="ARBA" id="ARBA00001342"/>
    </source>
</evidence>
<dbReference type="Proteomes" id="UP000252182">
    <property type="component" value="Chromosome"/>
</dbReference>
<evidence type="ECO:0000256" key="7">
    <source>
        <dbReference type="ARBA" id="ARBA00025046"/>
    </source>
</evidence>
<dbReference type="EC" id="4.1.1.112" evidence="10"/>
<dbReference type="InterPro" id="IPR005493">
    <property type="entry name" value="RraA/RraA-like"/>
</dbReference>
<feature type="binding site" evidence="9">
    <location>
        <position position="103"/>
    </location>
    <ligand>
        <name>substrate</name>
    </ligand>
</feature>
<name>A0A345DBV1_9BURK</name>
<dbReference type="KEGG" id="hyf:DTO96_101579"/>
<comment type="catalytic activity">
    <reaction evidence="1 10">
        <text>4-hydroxy-4-methyl-2-oxoglutarate = 2 pyruvate</text>
        <dbReference type="Rhea" id="RHEA:22748"/>
        <dbReference type="ChEBI" id="CHEBI:15361"/>
        <dbReference type="ChEBI" id="CHEBI:58276"/>
        <dbReference type="EC" id="4.1.3.17"/>
    </reaction>
</comment>
<dbReference type="NCBIfam" id="NF006875">
    <property type="entry name" value="PRK09372.1"/>
    <property type="match status" value="1"/>
</dbReference>
<comment type="function">
    <text evidence="7 10">Catalyzes the aldol cleavage of 4-hydroxy-4-methyl-2-oxoglutarate (HMG) into 2 molecules of pyruvate. Also contains a secondary oxaloacetate (OAA) decarboxylase activity due to the common pyruvate enolate transition state formed following C-C bond cleavage in the retro-aldol and decarboxylation reactions.</text>
</comment>
<dbReference type="EMBL" id="CP031124">
    <property type="protein sequence ID" value="AXF85839.1"/>
    <property type="molecule type" value="Genomic_DNA"/>
</dbReference>
<evidence type="ECO:0000256" key="5">
    <source>
        <dbReference type="ARBA" id="ARBA00022723"/>
    </source>
</evidence>
<comment type="catalytic activity">
    <reaction evidence="8 10">
        <text>oxaloacetate + H(+) = pyruvate + CO2</text>
        <dbReference type="Rhea" id="RHEA:15641"/>
        <dbReference type="ChEBI" id="CHEBI:15361"/>
        <dbReference type="ChEBI" id="CHEBI:15378"/>
        <dbReference type="ChEBI" id="CHEBI:16452"/>
        <dbReference type="ChEBI" id="CHEBI:16526"/>
        <dbReference type="EC" id="4.1.1.112"/>
    </reaction>
</comment>
<evidence type="ECO:0000256" key="8">
    <source>
        <dbReference type="ARBA" id="ARBA00047973"/>
    </source>
</evidence>
<sequence length="166" mass="17892">MTVITADLCDQFEAEIHSGRISVLPAIFKQYGQIESFYGQVVTVKAFEDNTVIKQILENENGTGKVLVVDGGASMRCALVGGNIAAAAVKNNWAGVIVNGCVRDASEIEELNIAVCALGLHPLRSMRKGAGQRDIAIDVQGIRVCPNDWLYFDVDGLVISPTELNR</sequence>
<dbReference type="SUPFAM" id="SSF89562">
    <property type="entry name" value="RraA-like"/>
    <property type="match status" value="1"/>
</dbReference>
<evidence type="ECO:0000256" key="4">
    <source>
        <dbReference type="ARBA" id="ARBA00011233"/>
    </source>
</evidence>
<gene>
    <name evidence="11" type="ORF">DTO96_101579</name>
</gene>
<dbReference type="GO" id="GO:0008948">
    <property type="term" value="F:oxaloacetate decarboxylase activity"/>
    <property type="evidence" value="ECO:0007669"/>
    <property type="project" value="UniProtKB-EC"/>
</dbReference>
<evidence type="ECO:0000256" key="9">
    <source>
        <dbReference type="PIRSR" id="PIRSR605493-1"/>
    </source>
</evidence>
<dbReference type="InterPro" id="IPR010203">
    <property type="entry name" value="RraA"/>
</dbReference>
<comment type="similarity">
    <text evidence="3 10">Belongs to the class II aldolase/RraA-like family.</text>
</comment>
<dbReference type="PANTHER" id="PTHR33254">
    <property type="entry name" value="4-HYDROXY-4-METHYL-2-OXOGLUTARATE ALDOLASE 3-RELATED"/>
    <property type="match status" value="1"/>
</dbReference>
<evidence type="ECO:0000256" key="3">
    <source>
        <dbReference type="ARBA" id="ARBA00008621"/>
    </source>
</evidence>
<dbReference type="CDD" id="cd16841">
    <property type="entry name" value="RraA_family"/>
    <property type="match status" value="1"/>
</dbReference>
<accession>A0A345DBV1</accession>
<reference evidence="12" key="1">
    <citation type="submission" date="2018-07" db="EMBL/GenBank/DDBJ databases">
        <authorList>
            <person name="Kim H."/>
        </authorList>
    </citation>
    <scope>NUCLEOTIDE SEQUENCE [LARGE SCALE GENOMIC DNA]</scope>
    <source>
        <strain evidence="12">F02</strain>
    </source>
</reference>
<evidence type="ECO:0000256" key="2">
    <source>
        <dbReference type="ARBA" id="ARBA00001968"/>
    </source>
</evidence>
<dbReference type="OrthoDB" id="943692at2"/>
<feature type="binding site" evidence="9">
    <location>
        <begin position="81"/>
        <end position="84"/>
    </location>
    <ligand>
        <name>substrate</name>
    </ligand>
</feature>
<dbReference type="Pfam" id="PF03737">
    <property type="entry name" value="RraA-like"/>
    <property type="match status" value="1"/>
</dbReference>
<dbReference type="InterPro" id="IPR036704">
    <property type="entry name" value="RraA/RraA-like_sf"/>
</dbReference>
<protein>
    <recommendedName>
        <fullName evidence="10">4-hydroxy-4-methyl-2-oxoglutarate aldolase</fullName>
        <shortName evidence="10">HMG aldolase</shortName>
        <ecNumber evidence="10">4.1.1.112</ecNumber>
        <ecNumber evidence="10">4.1.3.17</ecNumber>
    </recommendedName>
    <alternativeName>
        <fullName evidence="10">Oxaloacetate decarboxylase</fullName>
    </alternativeName>
</protein>
<dbReference type="Gene3D" id="3.50.30.40">
    <property type="entry name" value="Ribonuclease E inhibitor RraA/RraA-like"/>
    <property type="match status" value="1"/>
</dbReference>
<feature type="binding site" evidence="9">
    <location>
        <position position="104"/>
    </location>
    <ligand>
        <name>Mg(2+)</name>
        <dbReference type="ChEBI" id="CHEBI:18420"/>
    </ligand>
</feature>